<accession>A0A2C9W483</accession>
<evidence type="ECO:0000313" key="1">
    <source>
        <dbReference type="EMBL" id="OAY53299.1"/>
    </source>
</evidence>
<dbReference type="EMBL" id="CM004390">
    <property type="protein sequence ID" value="OAY53299.1"/>
    <property type="molecule type" value="Genomic_DNA"/>
</dbReference>
<gene>
    <name evidence="1" type="ORF">MANES_04G152800</name>
</gene>
<name>A0A2C9W483_MANES</name>
<proteinExistence type="predicted"/>
<dbReference type="AlphaFoldDB" id="A0A2C9W483"/>
<sequence>MQFRGGARGGQVIWFGFCYKLINFSEIWISSVQSTCCQLNSCCSYIVSEQNLFLRPVIHEATP</sequence>
<organism evidence="1">
    <name type="scientific">Manihot esculenta</name>
    <name type="common">Cassava</name>
    <name type="synonym">Jatropha manihot</name>
    <dbReference type="NCBI Taxonomy" id="3983"/>
    <lineage>
        <taxon>Eukaryota</taxon>
        <taxon>Viridiplantae</taxon>
        <taxon>Streptophyta</taxon>
        <taxon>Embryophyta</taxon>
        <taxon>Tracheophyta</taxon>
        <taxon>Spermatophyta</taxon>
        <taxon>Magnoliopsida</taxon>
        <taxon>eudicotyledons</taxon>
        <taxon>Gunneridae</taxon>
        <taxon>Pentapetalae</taxon>
        <taxon>rosids</taxon>
        <taxon>fabids</taxon>
        <taxon>Malpighiales</taxon>
        <taxon>Euphorbiaceae</taxon>
        <taxon>Crotonoideae</taxon>
        <taxon>Manihoteae</taxon>
        <taxon>Manihot</taxon>
    </lineage>
</organism>
<reference evidence="1" key="1">
    <citation type="submission" date="2016-02" db="EMBL/GenBank/DDBJ databases">
        <title>WGS assembly of Manihot esculenta.</title>
        <authorList>
            <person name="Bredeson J.V."/>
            <person name="Prochnik S.E."/>
            <person name="Lyons J.B."/>
            <person name="Schmutz J."/>
            <person name="Grimwood J."/>
            <person name="Vrebalov J."/>
            <person name="Bart R.S."/>
            <person name="Amuge T."/>
            <person name="Ferguson M.E."/>
            <person name="Green R."/>
            <person name="Putnam N."/>
            <person name="Stites J."/>
            <person name="Rounsley S."/>
            <person name="Rokhsar D.S."/>
        </authorList>
    </citation>
    <scope>NUCLEOTIDE SEQUENCE [LARGE SCALE GENOMIC DNA]</scope>
    <source>
        <tissue evidence="1">Leaf</tissue>
    </source>
</reference>
<protein>
    <submittedName>
        <fullName evidence="1">Uncharacterized protein</fullName>
    </submittedName>
</protein>